<organism evidence="2">
    <name type="scientific">Thermococcus litoralis</name>
    <dbReference type="NCBI Taxonomy" id="2265"/>
    <lineage>
        <taxon>Archaea</taxon>
        <taxon>Methanobacteriati</taxon>
        <taxon>Methanobacteriota</taxon>
        <taxon>Thermococci</taxon>
        <taxon>Thermococcales</taxon>
        <taxon>Thermococcaceae</taxon>
        <taxon>Thermococcus</taxon>
    </lineage>
</organism>
<accession>A0A7C5JZ67</accession>
<dbReference type="AlphaFoldDB" id="A0A7C5JZ67"/>
<dbReference type="InterPro" id="IPR029459">
    <property type="entry name" value="EFTU-type"/>
</dbReference>
<evidence type="ECO:0000313" key="2">
    <source>
        <dbReference type="EMBL" id="HHI00960.1"/>
    </source>
</evidence>
<dbReference type="SUPFAM" id="SSF50447">
    <property type="entry name" value="Translation proteins"/>
    <property type="match status" value="1"/>
</dbReference>
<sequence length="101" mass="11625">MRFNIFKKREKEVQIFSRNPVGKFKVEGVFEIFDREVVVGEVIEGVIYPGYKIKGERAALIREIQKEGQKVDFALEYDKVALVLEGKISPKSEEVLAVYQS</sequence>
<comment type="caution">
    <text evidence="2">The sequence shown here is derived from an EMBL/GenBank/DDBJ whole genome shotgun (WGS) entry which is preliminary data.</text>
</comment>
<proteinExistence type="predicted"/>
<reference evidence="2" key="1">
    <citation type="journal article" date="2020" name="mSystems">
        <title>Genome- and Community-Level Interaction Insights into Carbon Utilization and Element Cycling Functions of Hydrothermarchaeota in Hydrothermal Sediment.</title>
        <authorList>
            <person name="Zhou Z."/>
            <person name="Liu Y."/>
            <person name="Xu W."/>
            <person name="Pan J."/>
            <person name="Luo Z.H."/>
            <person name="Li M."/>
        </authorList>
    </citation>
    <scope>NUCLEOTIDE SEQUENCE [LARGE SCALE GENOMIC DNA]</scope>
    <source>
        <strain evidence="2">HyVt-93</strain>
    </source>
</reference>
<feature type="domain" description="Elongation factor Tu-type" evidence="1">
    <location>
        <begin position="20"/>
        <end position="88"/>
    </location>
</feature>
<dbReference type="Proteomes" id="UP000886217">
    <property type="component" value="Unassembled WGS sequence"/>
</dbReference>
<gene>
    <name evidence="2" type="ORF">ENL40_05775</name>
</gene>
<name>A0A7C5JZ67_THELI</name>
<dbReference type="InterPro" id="IPR009000">
    <property type="entry name" value="Transl_B-barrel_sf"/>
</dbReference>
<dbReference type="Gene3D" id="2.40.30.10">
    <property type="entry name" value="Translation factors"/>
    <property type="match status" value="1"/>
</dbReference>
<dbReference type="NCBIfam" id="NF041207">
    <property type="entry name" value="tRNA_bind_PBP11"/>
    <property type="match status" value="1"/>
</dbReference>
<dbReference type="GO" id="GO:0005525">
    <property type="term" value="F:GTP binding"/>
    <property type="evidence" value="ECO:0007669"/>
    <property type="project" value="UniProtKB-KW"/>
</dbReference>
<dbReference type="EMBL" id="DRTU01000237">
    <property type="protein sequence ID" value="HHI00960.1"/>
    <property type="molecule type" value="Genomic_DNA"/>
</dbReference>
<dbReference type="Pfam" id="PF14578">
    <property type="entry name" value="GTP_EFTU_D4"/>
    <property type="match status" value="1"/>
</dbReference>
<evidence type="ECO:0000259" key="1">
    <source>
        <dbReference type="Pfam" id="PF14578"/>
    </source>
</evidence>
<dbReference type="GO" id="GO:0006412">
    <property type="term" value="P:translation"/>
    <property type="evidence" value="ECO:0007669"/>
    <property type="project" value="UniProtKB-KW"/>
</dbReference>
<protein>
    <submittedName>
        <fullName evidence="2">Translation factor</fullName>
    </submittedName>
</protein>